<dbReference type="OrthoDB" id="7857827at2"/>
<dbReference type="InterPro" id="IPR051271">
    <property type="entry name" value="2C-system_Tx_regulators"/>
</dbReference>
<evidence type="ECO:0000313" key="4">
    <source>
        <dbReference type="Proteomes" id="UP000184191"/>
    </source>
</evidence>
<evidence type="ECO:0000313" key="3">
    <source>
        <dbReference type="EMBL" id="SHL06456.1"/>
    </source>
</evidence>
<dbReference type="SUPFAM" id="SSF52172">
    <property type="entry name" value="CheY-like"/>
    <property type="match status" value="1"/>
</dbReference>
<dbReference type="PROSITE" id="PS50110">
    <property type="entry name" value="RESPONSE_REGULATORY"/>
    <property type="match status" value="1"/>
</dbReference>
<dbReference type="PANTHER" id="PTHR45526:SF1">
    <property type="entry name" value="TRANSCRIPTIONAL REGULATORY PROTEIN DCUR-RELATED"/>
    <property type="match status" value="1"/>
</dbReference>
<keyword evidence="4" id="KW-1185">Reference proteome</keyword>
<organism evidence="3 4">
    <name type="scientific">Roseovarius marisflavi</name>
    <dbReference type="NCBI Taxonomy" id="1054996"/>
    <lineage>
        <taxon>Bacteria</taxon>
        <taxon>Pseudomonadati</taxon>
        <taxon>Pseudomonadota</taxon>
        <taxon>Alphaproteobacteria</taxon>
        <taxon>Rhodobacterales</taxon>
        <taxon>Roseobacteraceae</taxon>
        <taxon>Roseovarius</taxon>
    </lineage>
</organism>
<dbReference type="InterPro" id="IPR001789">
    <property type="entry name" value="Sig_transdc_resp-reg_receiver"/>
</dbReference>
<dbReference type="STRING" id="1054996.SAMN05444414_104165"/>
<dbReference type="CDD" id="cd00156">
    <property type="entry name" value="REC"/>
    <property type="match status" value="1"/>
</dbReference>
<name>A0A1M6XKM5_9RHOB</name>
<feature type="modified residue" description="4-aspartylphosphate" evidence="1">
    <location>
        <position position="34"/>
    </location>
</feature>
<sequence>MQKTGLNFKAEEAGDLAQMAAALDRYQFDLVFLDYHLGVETGLEALALVKAHGRQRDAIPIMVTSVGEHDIIVEAMRSGCADYLIKDELSAESIRKSVTMAIERNLLLAVITSEHSTRASLAETVDRFSRASAPDMRAIMAAMMRRVRSLRGDAATNPNVARNRQGLEDDCANLFGYLDEVNGLVAVARDAVDGKGVPRPPRLE</sequence>
<reference evidence="4" key="1">
    <citation type="submission" date="2016-11" db="EMBL/GenBank/DDBJ databases">
        <authorList>
            <person name="Varghese N."/>
            <person name="Submissions S."/>
        </authorList>
    </citation>
    <scope>NUCLEOTIDE SEQUENCE [LARGE SCALE GENOMIC DNA]</scope>
    <source>
        <strain evidence="4">DSM 29327</strain>
    </source>
</reference>
<keyword evidence="1" id="KW-0597">Phosphoprotein</keyword>
<dbReference type="Pfam" id="PF00072">
    <property type="entry name" value="Response_reg"/>
    <property type="match status" value="1"/>
</dbReference>
<dbReference type="PANTHER" id="PTHR45526">
    <property type="entry name" value="TRANSCRIPTIONAL REGULATORY PROTEIN DPIA"/>
    <property type="match status" value="1"/>
</dbReference>
<dbReference type="EMBL" id="FRBN01000004">
    <property type="protein sequence ID" value="SHL06456.1"/>
    <property type="molecule type" value="Genomic_DNA"/>
</dbReference>
<dbReference type="Gene3D" id="3.40.50.2300">
    <property type="match status" value="1"/>
</dbReference>
<gene>
    <name evidence="3" type="ORF">SAMN05444414_104165</name>
</gene>
<dbReference type="RefSeq" id="WP_073196081.1">
    <property type="nucleotide sequence ID" value="NZ_FRBN01000004.1"/>
</dbReference>
<proteinExistence type="predicted"/>
<feature type="domain" description="Response regulatory" evidence="2">
    <location>
        <begin position="1"/>
        <end position="101"/>
    </location>
</feature>
<dbReference type="Proteomes" id="UP000184191">
    <property type="component" value="Unassembled WGS sequence"/>
</dbReference>
<evidence type="ECO:0000259" key="2">
    <source>
        <dbReference type="PROSITE" id="PS50110"/>
    </source>
</evidence>
<dbReference type="GO" id="GO:0000156">
    <property type="term" value="F:phosphorelay response regulator activity"/>
    <property type="evidence" value="ECO:0007669"/>
    <property type="project" value="TreeGrafter"/>
</dbReference>
<dbReference type="InterPro" id="IPR011006">
    <property type="entry name" value="CheY-like_superfamily"/>
</dbReference>
<protein>
    <submittedName>
        <fullName evidence="3">Response regulator receiver domain-containing protein</fullName>
    </submittedName>
</protein>
<accession>A0A1M6XKM5</accession>
<evidence type="ECO:0000256" key="1">
    <source>
        <dbReference type="PROSITE-ProRule" id="PRU00169"/>
    </source>
</evidence>
<dbReference type="AlphaFoldDB" id="A0A1M6XKM5"/>